<organism evidence="4 5">
    <name type="scientific">Rubripirellula obstinata</name>
    <dbReference type="NCBI Taxonomy" id="406547"/>
    <lineage>
        <taxon>Bacteria</taxon>
        <taxon>Pseudomonadati</taxon>
        <taxon>Planctomycetota</taxon>
        <taxon>Planctomycetia</taxon>
        <taxon>Pirellulales</taxon>
        <taxon>Pirellulaceae</taxon>
        <taxon>Rubripirellula</taxon>
    </lineage>
</organism>
<dbReference type="Gene3D" id="1.20.144.10">
    <property type="entry name" value="Phosphatidic acid phosphatase type 2/haloperoxidase"/>
    <property type="match status" value="1"/>
</dbReference>
<dbReference type="RefSeq" id="WP_068264011.1">
    <property type="nucleotide sequence ID" value="NZ_LWSK01000054.1"/>
</dbReference>
<keyword evidence="5" id="KW-1185">Reference proteome</keyword>
<proteinExistence type="predicted"/>
<gene>
    <name evidence="4" type="ORF">LF1_18810</name>
</gene>
<protein>
    <submittedName>
        <fullName evidence="4">PAP2 superfamily protein</fullName>
    </submittedName>
</protein>
<evidence type="ECO:0000313" key="4">
    <source>
        <dbReference type="EMBL" id="KAA1259349.1"/>
    </source>
</evidence>
<evidence type="ECO:0000259" key="3">
    <source>
        <dbReference type="SMART" id="SM00014"/>
    </source>
</evidence>
<sequence>MNSRNESGLGLAETTASQELTASGNGFPSTAYNTVSFRLASLLWMAGITLLMVPMATLFDVSIARWIATDPLPDFAVRILNLSVYYAQGIGVFLMLTSVILLMPRRRWCVPRLATLAMGAGAVATLAKMFVLRPRPSTLYLEAAGYDYAWIWAIDWNLSQVATFDAGTRAFPSASLATATALTVGLWAVQPKGRWLFVSLCVGTMLQRTYCGAHFVSDLFGSASVGLGWAYVCYHPSLMGSVFDKMEPGREARVRRRYYKRTESTNQSRKAGLNEATEEIQQSPPNDDRIAA</sequence>
<feature type="transmembrane region" description="Helical" evidence="2">
    <location>
        <begin position="42"/>
        <end position="64"/>
    </location>
</feature>
<keyword evidence="2" id="KW-0472">Membrane</keyword>
<feature type="region of interest" description="Disordered" evidence="1">
    <location>
        <begin position="260"/>
        <end position="292"/>
    </location>
</feature>
<feature type="transmembrane region" description="Helical" evidence="2">
    <location>
        <begin position="110"/>
        <end position="131"/>
    </location>
</feature>
<dbReference type="Proteomes" id="UP000322699">
    <property type="component" value="Unassembled WGS sequence"/>
</dbReference>
<evidence type="ECO:0000256" key="2">
    <source>
        <dbReference type="SAM" id="Phobius"/>
    </source>
</evidence>
<keyword evidence="2" id="KW-0812">Transmembrane</keyword>
<feature type="domain" description="Phosphatidic acid phosphatase type 2/haloperoxidase" evidence="3">
    <location>
        <begin position="111"/>
        <end position="234"/>
    </location>
</feature>
<keyword evidence="2" id="KW-1133">Transmembrane helix</keyword>
<comment type="caution">
    <text evidence="4">The sequence shown here is derived from an EMBL/GenBank/DDBJ whole genome shotgun (WGS) entry which is preliminary data.</text>
</comment>
<dbReference type="EMBL" id="VRLW01000001">
    <property type="protein sequence ID" value="KAA1259349.1"/>
    <property type="molecule type" value="Genomic_DNA"/>
</dbReference>
<dbReference type="InterPro" id="IPR000326">
    <property type="entry name" value="PAP2/HPO"/>
</dbReference>
<evidence type="ECO:0000256" key="1">
    <source>
        <dbReference type="SAM" id="MobiDB-lite"/>
    </source>
</evidence>
<dbReference type="SUPFAM" id="SSF48317">
    <property type="entry name" value="Acid phosphatase/Vanadium-dependent haloperoxidase"/>
    <property type="match status" value="1"/>
</dbReference>
<dbReference type="AlphaFoldDB" id="A0A5B1CI37"/>
<dbReference type="Pfam" id="PF01569">
    <property type="entry name" value="PAP2"/>
    <property type="match status" value="1"/>
</dbReference>
<evidence type="ECO:0000313" key="5">
    <source>
        <dbReference type="Proteomes" id="UP000322699"/>
    </source>
</evidence>
<name>A0A5B1CI37_9BACT</name>
<reference evidence="4 5" key="1">
    <citation type="submission" date="2019-08" db="EMBL/GenBank/DDBJ databases">
        <title>Deep-cultivation of Planctomycetes and their phenomic and genomic characterization uncovers novel biology.</title>
        <authorList>
            <person name="Wiegand S."/>
            <person name="Jogler M."/>
            <person name="Boedeker C."/>
            <person name="Pinto D."/>
            <person name="Vollmers J."/>
            <person name="Rivas-Marin E."/>
            <person name="Kohn T."/>
            <person name="Peeters S.H."/>
            <person name="Heuer A."/>
            <person name="Rast P."/>
            <person name="Oberbeckmann S."/>
            <person name="Bunk B."/>
            <person name="Jeske O."/>
            <person name="Meyerdierks A."/>
            <person name="Storesund J.E."/>
            <person name="Kallscheuer N."/>
            <person name="Luecker S."/>
            <person name="Lage O.M."/>
            <person name="Pohl T."/>
            <person name="Merkel B.J."/>
            <person name="Hornburger P."/>
            <person name="Mueller R.-W."/>
            <person name="Bruemmer F."/>
            <person name="Labrenz M."/>
            <person name="Spormann A.M."/>
            <person name="Op Den Camp H."/>
            <person name="Overmann J."/>
            <person name="Amann R."/>
            <person name="Jetten M.S.M."/>
            <person name="Mascher T."/>
            <person name="Medema M.H."/>
            <person name="Devos D.P."/>
            <person name="Kaster A.-K."/>
            <person name="Ovreas L."/>
            <person name="Rohde M."/>
            <person name="Galperin M.Y."/>
            <person name="Jogler C."/>
        </authorList>
    </citation>
    <scope>NUCLEOTIDE SEQUENCE [LARGE SCALE GENOMIC DNA]</scope>
    <source>
        <strain evidence="4 5">LF1</strain>
    </source>
</reference>
<accession>A0A5B1CI37</accession>
<feature type="transmembrane region" description="Helical" evidence="2">
    <location>
        <begin position="84"/>
        <end position="103"/>
    </location>
</feature>
<dbReference type="InterPro" id="IPR036938">
    <property type="entry name" value="PAP2/HPO_sf"/>
</dbReference>
<dbReference type="SMART" id="SM00014">
    <property type="entry name" value="acidPPc"/>
    <property type="match status" value="1"/>
</dbReference>
<dbReference type="OrthoDB" id="268168at2"/>